<dbReference type="InterPro" id="IPR008727">
    <property type="entry name" value="PAAR_motif"/>
</dbReference>
<reference evidence="1 2" key="1">
    <citation type="submission" date="2015-11" db="EMBL/GenBank/DDBJ databases">
        <title>Exploring the genomic traits of fungus-feeding bacterial genus Collimonas.</title>
        <authorList>
            <person name="Song C."/>
            <person name="Schmidt R."/>
            <person name="de Jager V."/>
            <person name="Krzyzanowska D."/>
            <person name="Jongedijk E."/>
            <person name="Cankar K."/>
            <person name="Beekwilder J."/>
            <person name="van Veen A."/>
            <person name="de Boer W."/>
            <person name="van Veen J.A."/>
            <person name="Garbeva P."/>
        </authorList>
    </citation>
    <scope>NUCLEOTIDE SEQUENCE [LARGE SCALE GENOMIC DNA]</scope>
    <source>
        <strain evidence="1 2">Ter291</strain>
    </source>
</reference>
<accession>A0ABM5Z2Q9</accession>
<organism evidence="1 2">
    <name type="scientific">Collimonas pratensis</name>
    <dbReference type="NCBI Taxonomy" id="279113"/>
    <lineage>
        <taxon>Bacteria</taxon>
        <taxon>Pseudomonadati</taxon>
        <taxon>Pseudomonadota</taxon>
        <taxon>Betaproteobacteria</taxon>
        <taxon>Burkholderiales</taxon>
        <taxon>Oxalobacteraceae</taxon>
        <taxon>Collimonas</taxon>
    </lineage>
</organism>
<protein>
    <submittedName>
        <fullName evidence="1">PAAR motif family protein</fullName>
    </submittedName>
</protein>
<evidence type="ECO:0000313" key="2">
    <source>
        <dbReference type="Proteomes" id="UP000074914"/>
    </source>
</evidence>
<dbReference type="RefSeq" id="WP_062112478.1">
    <property type="nucleotide sequence ID" value="NZ_CP013236.1"/>
</dbReference>
<dbReference type="CDD" id="cd14744">
    <property type="entry name" value="PAAR_CT_2"/>
    <property type="match status" value="1"/>
</dbReference>
<gene>
    <name evidence="1" type="ORF">CPter291_1091</name>
</gene>
<dbReference type="EMBL" id="CP013236">
    <property type="protein sequence ID" value="AMP13368.1"/>
    <property type="molecule type" value="Genomic_DNA"/>
</dbReference>
<proteinExistence type="predicted"/>
<sequence length="85" mass="8846">MKNSQNHGVIRLGDKTSHGGVVITALDGSKALGIPVAGETCMTHCPQCKGDFEILPTGSGKRHAGKWLAYHDDLTACGATLISSI</sequence>
<dbReference type="Pfam" id="PF05488">
    <property type="entry name" value="PAAR_motif"/>
    <property type="match status" value="1"/>
</dbReference>
<name>A0ABM5Z2Q9_9BURK</name>
<evidence type="ECO:0000313" key="1">
    <source>
        <dbReference type="EMBL" id="AMP13368.1"/>
    </source>
</evidence>
<dbReference type="Proteomes" id="UP000074914">
    <property type="component" value="Chromosome"/>
</dbReference>
<keyword evidence="2" id="KW-1185">Reference proteome</keyword>